<evidence type="ECO:0000313" key="3">
    <source>
        <dbReference type="EMBL" id="EFK95736.1"/>
    </source>
</evidence>
<evidence type="ECO:0000259" key="2">
    <source>
        <dbReference type="Pfam" id="PF05697"/>
    </source>
</evidence>
<gene>
    <name evidence="3" type="ORF">LDC_2252</name>
</gene>
<dbReference type="Pfam" id="PF05697">
    <property type="entry name" value="Trigger_N"/>
    <property type="match status" value="1"/>
</dbReference>
<name>D9PL29_9ZZZZ</name>
<feature type="coiled-coil region" evidence="1">
    <location>
        <begin position="5"/>
        <end position="32"/>
    </location>
</feature>
<accession>D9PL29</accession>
<comment type="caution">
    <text evidence="3">The sequence shown here is derived from an EMBL/GenBank/DDBJ whole genome shotgun (WGS) entry which is preliminary data.</text>
</comment>
<reference evidence="3" key="1">
    <citation type="submission" date="2010-07" db="EMBL/GenBank/DDBJ databases">
        <authorList>
            <consortium name="CONSOLIDER consortium CSD2007-00005"/>
            <person name="Guazzaroni M.-E."/>
            <person name="Richter M."/>
            <person name="Garcia-Salamanca A."/>
            <person name="Yarza P."/>
            <person name="Ferrer M."/>
        </authorList>
    </citation>
    <scope>NUCLEOTIDE SEQUENCE</scope>
</reference>
<proteinExistence type="predicted"/>
<dbReference type="SUPFAM" id="SSF102735">
    <property type="entry name" value="Trigger factor ribosome-binding domain"/>
    <property type="match status" value="1"/>
</dbReference>
<dbReference type="InterPro" id="IPR036611">
    <property type="entry name" value="Trigger_fac_ribosome-bd_sf"/>
</dbReference>
<dbReference type="InterPro" id="IPR008881">
    <property type="entry name" value="Trigger_fac_ribosome-bd_bac"/>
</dbReference>
<organism evidence="3">
    <name type="scientific">sediment metagenome</name>
    <dbReference type="NCBI Taxonomy" id="749907"/>
    <lineage>
        <taxon>unclassified sequences</taxon>
        <taxon>metagenomes</taxon>
        <taxon>ecological metagenomes</taxon>
    </lineage>
</organism>
<dbReference type="EMBL" id="ADZX01000677">
    <property type="protein sequence ID" value="EFK95736.1"/>
    <property type="molecule type" value="Genomic_DNA"/>
</dbReference>
<dbReference type="GO" id="GO:0006457">
    <property type="term" value="P:protein folding"/>
    <property type="evidence" value="ECO:0007669"/>
    <property type="project" value="InterPro"/>
</dbReference>
<reference evidence="3" key="2">
    <citation type="journal article" date="2011" name="Microb. Ecol.">
        <title>Taxonomic and Functional Metagenomic Profiling of the Microbial Community in the Anoxic Sediment of a Sub-saline Shallow Lake (Laguna de Carrizo, Central Spain).</title>
        <authorList>
            <person name="Ferrer M."/>
            <person name="Guazzaroni M.E."/>
            <person name="Richter M."/>
            <person name="Garcia-Salamanca A."/>
            <person name="Yarza P."/>
            <person name="Suarez-Suarez A."/>
            <person name="Solano J."/>
            <person name="Alcaide M."/>
            <person name="van Dillewijn P."/>
            <person name="Molina-Henares M.A."/>
            <person name="Lopez-Cortes N."/>
            <person name="Al-Ramahi Y."/>
            <person name="Guerrero C."/>
            <person name="Acosta A."/>
            <person name="de Eugenio L.I."/>
            <person name="Martinez V."/>
            <person name="Marques S."/>
            <person name="Rojo F."/>
            <person name="Santero E."/>
            <person name="Genilloud O."/>
            <person name="Perez-Perez J."/>
            <person name="Rossello-Mora R."/>
            <person name="Ramos J.L."/>
        </authorList>
    </citation>
    <scope>NUCLEOTIDE SEQUENCE</scope>
</reference>
<keyword evidence="1" id="KW-0175">Coiled coil</keyword>
<sequence>MTATVETLDGLNRRLTLNLNQAEIEAEVSKRLAQVARTVRMDGFRPAKRRRIWLLRVIPVKFVMKYLAMRCNSNSARPSRPTTCP</sequence>
<dbReference type="GO" id="GO:0015031">
    <property type="term" value="P:protein transport"/>
    <property type="evidence" value="ECO:0007669"/>
    <property type="project" value="InterPro"/>
</dbReference>
<feature type="domain" description="Trigger factor ribosome-binding bacterial" evidence="2">
    <location>
        <begin position="1"/>
        <end position="48"/>
    </location>
</feature>
<evidence type="ECO:0000256" key="1">
    <source>
        <dbReference type="SAM" id="Coils"/>
    </source>
</evidence>
<protein>
    <submittedName>
        <fullName evidence="3">Protein containing Trigger factor, ribosome-binding, bacterial domain</fullName>
    </submittedName>
</protein>
<dbReference type="AlphaFoldDB" id="D9PL29"/>
<dbReference type="Gene3D" id="3.30.70.1050">
    <property type="entry name" value="Trigger factor ribosome-binding domain"/>
    <property type="match status" value="1"/>
</dbReference>